<dbReference type="InterPro" id="IPR020053">
    <property type="entry name" value="Ribosome-bd_factorA_CS"/>
</dbReference>
<dbReference type="PANTHER" id="PTHR33515">
    <property type="entry name" value="RIBOSOME-BINDING FACTOR A, CHLOROPLASTIC-RELATED"/>
    <property type="match status" value="1"/>
</dbReference>
<dbReference type="Gene3D" id="3.30.300.20">
    <property type="match status" value="1"/>
</dbReference>
<dbReference type="NCBIfam" id="TIGR00082">
    <property type="entry name" value="rbfA"/>
    <property type="match status" value="1"/>
</dbReference>
<evidence type="ECO:0000256" key="2">
    <source>
        <dbReference type="HAMAP-Rule" id="MF_00003"/>
    </source>
</evidence>
<proteinExistence type="inferred from homology"/>
<dbReference type="Pfam" id="PF02033">
    <property type="entry name" value="RBFA"/>
    <property type="match status" value="1"/>
</dbReference>
<dbReference type="GO" id="GO:0005829">
    <property type="term" value="C:cytosol"/>
    <property type="evidence" value="ECO:0007669"/>
    <property type="project" value="TreeGrafter"/>
</dbReference>
<dbReference type="RefSeq" id="WP_101333187.1">
    <property type="nucleotide sequence ID" value="NZ_PJNI01000001.1"/>
</dbReference>
<reference evidence="3 4" key="1">
    <citation type="submission" date="2017-12" db="EMBL/GenBank/DDBJ databases">
        <title>The draft genome sequence of Brumimicrobium saltpan LHR20.</title>
        <authorList>
            <person name="Do Z.-J."/>
            <person name="Luo H.-R."/>
        </authorList>
    </citation>
    <scope>NUCLEOTIDE SEQUENCE [LARGE SCALE GENOMIC DNA]</scope>
    <source>
        <strain evidence="3 4">LHR20</strain>
    </source>
</reference>
<protein>
    <recommendedName>
        <fullName evidence="2">Ribosome-binding factor A</fullName>
    </recommendedName>
</protein>
<dbReference type="InterPro" id="IPR000238">
    <property type="entry name" value="RbfA"/>
</dbReference>
<evidence type="ECO:0000313" key="4">
    <source>
        <dbReference type="Proteomes" id="UP000236654"/>
    </source>
</evidence>
<dbReference type="HAMAP" id="MF_00003">
    <property type="entry name" value="RbfA"/>
    <property type="match status" value="1"/>
</dbReference>
<organism evidence="3 4">
    <name type="scientific">Brumimicrobium salinarum</name>
    <dbReference type="NCBI Taxonomy" id="2058658"/>
    <lineage>
        <taxon>Bacteria</taxon>
        <taxon>Pseudomonadati</taxon>
        <taxon>Bacteroidota</taxon>
        <taxon>Flavobacteriia</taxon>
        <taxon>Flavobacteriales</taxon>
        <taxon>Crocinitomicaceae</taxon>
        <taxon>Brumimicrobium</taxon>
    </lineage>
</organism>
<keyword evidence="4" id="KW-1185">Reference proteome</keyword>
<gene>
    <name evidence="2 3" type="primary">rbfA</name>
    <name evidence="3" type="ORF">CW751_01510</name>
</gene>
<comment type="subunit">
    <text evidence="2">Monomer. Binds 30S ribosomal subunits, but not 50S ribosomal subunits or 70S ribosomes.</text>
</comment>
<evidence type="ECO:0000313" key="3">
    <source>
        <dbReference type="EMBL" id="PKR82041.1"/>
    </source>
</evidence>
<comment type="similarity">
    <text evidence="2">Belongs to the RbfA family.</text>
</comment>
<dbReference type="Proteomes" id="UP000236654">
    <property type="component" value="Unassembled WGS sequence"/>
</dbReference>
<keyword evidence="2" id="KW-0963">Cytoplasm</keyword>
<comment type="subcellular location">
    <subcellularLocation>
        <location evidence="2">Cytoplasm</location>
    </subcellularLocation>
</comment>
<dbReference type="GO" id="GO:0043024">
    <property type="term" value="F:ribosomal small subunit binding"/>
    <property type="evidence" value="ECO:0007669"/>
    <property type="project" value="TreeGrafter"/>
</dbReference>
<comment type="function">
    <text evidence="2">One of several proteins that assist in the late maturation steps of the functional core of the 30S ribosomal subunit. Associates with free 30S ribosomal subunits (but not with 30S subunits that are part of 70S ribosomes or polysomes). Required for efficient processing of 16S rRNA. May interact with the 5'-terminal helix region of 16S rRNA.</text>
</comment>
<dbReference type="GO" id="GO:0030490">
    <property type="term" value="P:maturation of SSU-rRNA"/>
    <property type="evidence" value="ECO:0007669"/>
    <property type="project" value="UniProtKB-UniRule"/>
</dbReference>
<name>A0A2I0R636_9FLAO</name>
<dbReference type="InterPro" id="IPR023799">
    <property type="entry name" value="RbfA_dom_sf"/>
</dbReference>
<dbReference type="PROSITE" id="PS01319">
    <property type="entry name" value="RBFA"/>
    <property type="match status" value="1"/>
</dbReference>
<sequence>MSSIRQNKIEKVIQEEISKIFQKNARELCMGAMVTATVVRVTPDLSLARVYLSIFAGPPKEEVLTHIRYNKGKIRGDVGRRLKNMRHIPDLDFHIDDSLDYAEKIDELLKK</sequence>
<evidence type="ECO:0000256" key="1">
    <source>
        <dbReference type="ARBA" id="ARBA00022517"/>
    </source>
</evidence>
<dbReference type="PANTHER" id="PTHR33515:SF1">
    <property type="entry name" value="RIBOSOME-BINDING FACTOR A, CHLOROPLASTIC-RELATED"/>
    <property type="match status" value="1"/>
</dbReference>
<dbReference type="SUPFAM" id="SSF89919">
    <property type="entry name" value="Ribosome-binding factor A, RbfA"/>
    <property type="match status" value="1"/>
</dbReference>
<keyword evidence="1 2" id="KW-0690">Ribosome biogenesis</keyword>
<dbReference type="OrthoDB" id="9811910at2"/>
<accession>A0A2I0R636</accession>
<comment type="caution">
    <text evidence="3">The sequence shown here is derived from an EMBL/GenBank/DDBJ whole genome shotgun (WGS) entry which is preliminary data.</text>
</comment>
<dbReference type="InterPro" id="IPR015946">
    <property type="entry name" value="KH_dom-like_a/b"/>
</dbReference>
<dbReference type="AlphaFoldDB" id="A0A2I0R636"/>
<dbReference type="EMBL" id="PJNI01000001">
    <property type="protein sequence ID" value="PKR82041.1"/>
    <property type="molecule type" value="Genomic_DNA"/>
</dbReference>